<dbReference type="NCBIfam" id="TIGR00254">
    <property type="entry name" value="GGDEF"/>
    <property type="match status" value="1"/>
</dbReference>
<feature type="domain" description="GGDEF" evidence="4">
    <location>
        <begin position="259"/>
        <end position="393"/>
    </location>
</feature>
<dbReference type="Pfam" id="PF00990">
    <property type="entry name" value="GGDEF"/>
    <property type="match status" value="1"/>
</dbReference>
<gene>
    <name evidence="5" type="ORF">OCOJLMKI_3621</name>
</gene>
<dbReference type="EMBL" id="BPQP01000060">
    <property type="protein sequence ID" value="GJD96400.1"/>
    <property type="molecule type" value="Genomic_DNA"/>
</dbReference>
<feature type="transmembrane region" description="Helical" evidence="3">
    <location>
        <begin position="107"/>
        <end position="127"/>
    </location>
</feature>
<proteinExistence type="predicted"/>
<comment type="caution">
    <text evidence="5">The sequence shown here is derived from an EMBL/GenBank/DDBJ whole genome shotgun (WGS) entry which is preliminary data.</text>
</comment>
<accession>A0ABQ4S199</accession>
<dbReference type="PROSITE" id="PS50887">
    <property type="entry name" value="GGDEF"/>
    <property type="match status" value="1"/>
</dbReference>
<sequence length="407" mass="43696">MPPNDGHIISIEEVEREIAGRFRRLAFAPPVEAEFERISGTRRSRILIVTGIIAVLLYDVFLLVDWATLNDMFTTMIVARLGVFTPAVIAILWAADRYKPSIRAQEILAIHVGILAISLPMVAMIFSESPHRLNYQYGSLLIMMFSTIVQRVSFRYAAYGLACMLALQLGTTWISGAFDAETYLGIVMFFVTACLLIAVTTYLLEQGERRSFLFALRGKLLHDQVEALACTDPLTGLYNRRHLTKLTNTIWKAAEGEPRLVSAILFDIDHFKRFNDSCGHLAGDDCLNAVSACGAAAARAQGGAAFRFGGEEILVLLPGSDLATALKAAESLRAAIEAAAIPHPAVGGVVTASFGVASILAPGADVSALIAAADGALYAAKRAGRNRVASAPERPGFPGPAMEAEAA</sequence>
<evidence type="ECO:0000259" key="4">
    <source>
        <dbReference type="PROSITE" id="PS50887"/>
    </source>
</evidence>
<feature type="transmembrane region" description="Helical" evidence="3">
    <location>
        <begin position="73"/>
        <end position="95"/>
    </location>
</feature>
<dbReference type="Gene3D" id="3.30.70.270">
    <property type="match status" value="1"/>
</dbReference>
<dbReference type="InterPro" id="IPR050469">
    <property type="entry name" value="Diguanylate_Cyclase"/>
</dbReference>
<evidence type="ECO:0000256" key="3">
    <source>
        <dbReference type="SAM" id="Phobius"/>
    </source>
</evidence>
<dbReference type="SUPFAM" id="SSF55073">
    <property type="entry name" value="Nucleotide cyclase"/>
    <property type="match status" value="1"/>
</dbReference>
<keyword evidence="3" id="KW-0472">Membrane</keyword>
<keyword evidence="6" id="KW-1185">Reference proteome</keyword>
<evidence type="ECO:0000313" key="5">
    <source>
        <dbReference type="EMBL" id="GJD96400.1"/>
    </source>
</evidence>
<reference evidence="5" key="1">
    <citation type="journal article" date="2021" name="Front. Microbiol.">
        <title>Comprehensive Comparative Genomics and Phenotyping of Methylobacterium Species.</title>
        <authorList>
            <person name="Alessa O."/>
            <person name="Ogura Y."/>
            <person name="Fujitani Y."/>
            <person name="Takami H."/>
            <person name="Hayashi T."/>
            <person name="Sahin N."/>
            <person name="Tani A."/>
        </authorList>
    </citation>
    <scope>NUCLEOTIDE SEQUENCE</scope>
    <source>
        <strain evidence="5">DSM 19015</strain>
    </source>
</reference>
<protein>
    <recommendedName>
        <fullName evidence="1">diguanylate cyclase</fullName>
        <ecNumber evidence="1">2.7.7.65</ecNumber>
    </recommendedName>
</protein>
<feature type="transmembrane region" description="Helical" evidence="3">
    <location>
        <begin position="156"/>
        <end position="176"/>
    </location>
</feature>
<dbReference type="PANTHER" id="PTHR45138">
    <property type="entry name" value="REGULATORY COMPONENTS OF SENSORY TRANSDUCTION SYSTEM"/>
    <property type="match status" value="1"/>
</dbReference>
<dbReference type="InterPro" id="IPR043128">
    <property type="entry name" value="Rev_trsase/Diguanyl_cyclase"/>
</dbReference>
<feature type="transmembrane region" description="Helical" evidence="3">
    <location>
        <begin position="182"/>
        <end position="204"/>
    </location>
</feature>
<dbReference type="InterPro" id="IPR000160">
    <property type="entry name" value="GGDEF_dom"/>
</dbReference>
<dbReference type="SMART" id="SM00267">
    <property type="entry name" value="GGDEF"/>
    <property type="match status" value="1"/>
</dbReference>
<dbReference type="RefSeq" id="WP_238245506.1">
    <property type="nucleotide sequence ID" value="NZ_BPQP01000060.1"/>
</dbReference>
<dbReference type="EC" id="2.7.7.65" evidence="1"/>
<dbReference type="InterPro" id="IPR029787">
    <property type="entry name" value="Nucleotide_cyclase"/>
</dbReference>
<dbReference type="Proteomes" id="UP001055125">
    <property type="component" value="Unassembled WGS sequence"/>
</dbReference>
<dbReference type="PANTHER" id="PTHR45138:SF9">
    <property type="entry name" value="DIGUANYLATE CYCLASE DGCM-RELATED"/>
    <property type="match status" value="1"/>
</dbReference>
<feature type="transmembrane region" description="Helical" evidence="3">
    <location>
        <begin position="46"/>
        <end position="67"/>
    </location>
</feature>
<reference evidence="5" key="2">
    <citation type="submission" date="2021-08" db="EMBL/GenBank/DDBJ databases">
        <authorList>
            <person name="Tani A."/>
            <person name="Ola A."/>
            <person name="Ogura Y."/>
            <person name="Katsura K."/>
            <person name="Hayashi T."/>
        </authorList>
    </citation>
    <scope>NUCLEOTIDE SEQUENCE</scope>
    <source>
        <strain evidence="5">DSM 19015</strain>
    </source>
</reference>
<evidence type="ECO:0000256" key="2">
    <source>
        <dbReference type="ARBA" id="ARBA00034247"/>
    </source>
</evidence>
<name>A0ABQ4S199_9HYPH</name>
<evidence type="ECO:0000313" key="6">
    <source>
        <dbReference type="Proteomes" id="UP001055125"/>
    </source>
</evidence>
<organism evidence="5 6">
    <name type="scientific">Methylobacterium iners</name>
    <dbReference type="NCBI Taxonomy" id="418707"/>
    <lineage>
        <taxon>Bacteria</taxon>
        <taxon>Pseudomonadati</taxon>
        <taxon>Pseudomonadota</taxon>
        <taxon>Alphaproteobacteria</taxon>
        <taxon>Hyphomicrobiales</taxon>
        <taxon>Methylobacteriaceae</taxon>
        <taxon>Methylobacterium</taxon>
    </lineage>
</organism>
<comment type="catalytic activity">
    <reaction evidence="2">
        <text>2 GTP = 3',3'-c-di-GMP + 2 diphosphate</text>
        <dbReference type="Rhea" id="RHEA:24898"/>
        <dbReference type="ChEBI" id="CHEBI:33019"/>
        <dbReference type="ChEBI" id="CHEBI:37565"/>
        <dbReference type="ChEBI" id="CHEBI:58805"/>
        <dbReference type="EC" id="2.7.7.65"/>
    </reaction>
</comment>
<keyword evidence="3" id="KW-0812">Transmembrane</keyword>
<dbReference type="CDD" id="cd01949">
    <property type="entry name" value="GGDEF"/>
    <property type="match status" value="1"/>
</dbReference>
<evidence type="ECO:0000256" key="1">
    <source>
        <dbReference type="ARBA" id="ARBA00012528"/>
    </source>
</evidence>
<keyword evidence="3" id="KW-1133">Transmembrane helix</keyword>